<dbReference type="InterPro" id="IPR004345">
    <property type="entry name" value="TB2_DP1_HVA22"/>
</dbReference>
<dbReference type="Pfam" id="PF03134">
    <property type="entry name" value="TB2_DP1_HVA22"/>
    <property type="match status" value="1"/>
</dbReference>
<protein>
    <recommendedName>
        <fullName evidence="1">HVA22-like protein</fullName>
    </recommendedName>
</protein>
<proteinExistence type="inferred from homology"/>
<feature type="region of interest" description="Disordered" evidence="2">
    <location>
        <begin position="197"/>
        <end position="226"/>
    </location>
</feature>
<comment type="similarity">
    <text evidence="1">Belongs to the DP1 family.</text>
</comment>
<accession>A0A4S4E698</accession>
<dbReference type="EMBL" id="SDRB02007472">
    <property type="protein sequence ID" value="THG11074.1"/>
    <property type="molecule type" value="Genomic_DNA"/>
</dbReference>
<comment type="caution">
    <text evidence="3">The sequence shown here is derived from an EMBL/GenBank/DDBJ whole genome shotgun (WGS) entry which is preliminary data.</text>
</comment>
<dbReference type="GO" id="GO:0016020">
    <property type="term" value="C:membrane"/>
    <property type="evidence" value="ECO:0007669"/>
    <property type="project" value="UniProtKB-SubCell"/>
</dbReference>
<evidence type="ECO:0000256" key="1">
    <source>
        <dbReference type="RuleBase" id="RU362006"/>
    </source>
</evidence>
<keyword evidence="4" id="KW-1185">Reference proteome</keyword>
<dbReference type="PANTHER" id="PTHR12300:SF176">
    <property type="entry name" value="HVA22-LIKE PROTEIN"/>
    <property type="match status" value="1"/>
</dbReference>
<evidence type="ECO:0000256" key="2">
    <source>
        <dbReference type="SAM" id="MobiDB-lite"/>
    </source>
</evidence>
<reference evidence="3 4" key="1">
    <citation type="journal article" date="2018" name="Proc. Natl. Acad. Sci. U.S.A.">
        <title>Draft genome sequence of Camellia sinensis var. sinensis provides insights into the evolution of the tea genome and tea quality.</title>
        <authorList>
            <person name="Wei C."/>
            <person name="Yang H."/>
            <person name="Wang S."/>
            <person name="Zhao J."/>
            <person name="Liu C."/>
            <person name="Gao L."/>
            <person name="Xia E."/>
            <person name="Lu Y."/>
            <person name="Tai Y."/>
            <person name="She G."/>
            <person name="Sun J."/>
            <person name="Cao H."/>
            <person name="Tong W."/>
            <person name="Gao Q."/>
            <person name="Li Y."/>
            <person name="Deng W."/>
            <person name="Jiang X."/>
            <person name="Wang W."/>
            <person name="Chen Q."/>
            <person name="Zhang S."/>
            <person name="Li H."/>
            <person name="Wu J."/>
            <person name="Wang P."/>
            <person name="Li P."/>
            <person name="Shi C."/>
            <person name="Zheng F."/>
            <person name="Jian J."/>
            <person name="Huang B."/>
            <person name="Shan D."/>
            <person name="Shi M."/>
            <person name="Fang C."/>
            <person name="Yue Y."/>
            <person name="Li F."/>
            <person name="Li D."/>
            <person name="Wei S."/>
            <person name="Han B."/>
            <person name="Jiang C."/>
            <person name="Yin Y."/>
            <person name="Xia T."/>
            <person name="Zhang Z."/>
            <person name="Bennetzen J.L."/>
            <person name="Zhao S."/>
            <person name="Wan X."/>
        </authorList>
    </citation>
    <scope>NUCLEOTIDE SEQUENCE [LARGE SCALE GENOMIC DNA]</scope>
    <source>
        <strain evidence="4">cv. Shuchazao</strain>
        <tissue evidence="3">Leaf</tissue>
    </source>
</reference>
<comment type="subcellular location">
    <subcellularLocation>
        <location evidence="1">Membrane</location>
        <topology evidence="1">Multi-pass membrane protein</topology>
    </subcellularLocation>
</comment>
<name>A0A4S4E698_CAMSN</name>
<evidence type="ECO:0000313" key="3">
    <source>
        <dbReference type="EMBL" id="THG11074.1"/>
    </source>
</evidence>
<organism evidence="3 4">
    <name type="scientific">Camellia sinensis var. sinensis</name>
    <name type="common">China tea</name>
    <dbReference type="NCBI Taxonomy" id="542762"/>
    <lineage>
        <taxon>Eukaryota</taxon>
        <taxon>Viridiplantae</taxon>
        <taxon>Streptophyta</taxon>
        <taxon>Embryophyta</taxon>
        <taxon>Tracheophyta</taxon>
        <taxon>Spermatophyta</taxon>
        <taxon>Magnoliopsida</taxon>
        <taxon>eudicotyledons</taxon>
        <taxon>Gunneridae</taxon>
        <taxon>Pentapetalae</taxon>
        <taxon>asterids</taxon>
        <taxon>Ericales</taxon>
        <taxon>Theaceae</taxon>
        <taxon>Camellia</taxon>
    </lineage>
</organism>
<dbReference type="Proteomes" id="UP000306102">
    <property type="component" value="Unassembled WGS sequence"/>
</dbReference>
<evidence type="ECO:0000313" key="4">
    <source>
        <dbReference type="Proteomes" id="UP000306102"/>
    </source>
</evidence>
<dbReference type="PANTHER" id="PTHR12300">
    <property type="entry name" value="HVA22-LIKE PROTEINS"/>
    <property type="match status" value="1"/>
</dbReference>
<feature type="compositionally biased region" description="Polar residues" evidence="2">
    <location>
        <begin position="197"/>
        <end position="206"/>
    </location>
</feature>
<gene>
    <name evidence="3" type="ORF">TEA_021833</name>
</gene>
<sequence>MALLGSIMPSEVGLRLLLCPLGSNIVVRTACCSVGVVLPVYSTFKAIETKNQNEQQRWLIYWAAFGSFSIAEVFTDKIISWYATSENSFSGFIRFPLYYHMKFAFLVWLQLPSTDAKLTSAHQAEIQFAKTLVMKILVSGNVPNPLGNSAKFQKSFNFFLELYISIFFLDPGLESANQMASDIFHPVQRQANSAIEGPTTQVQRQVNDVVEDPTTQVQNSESDNDE</sequence>
<feature type="compositionally biased region" description="Polar residues" evidence="2">
    <location>
        <begin position="213"/>
        <end position="226"/>
    </location>
</feature>
<dbReference type="AlphaFoldDB" id="A0A4S4E698"/>